<gene>
    <name evidence="10" type="ORF">UFOPK2754_00661</name>
    <name evidence="11" type="ORF">UFOPK3543_00354</name>
</gene>
<dbReference type="GO" id="GO:0016747">
    <property type="term" value="F:acyltransferase activity, transferring groups other than amino-acyl groups"/>
    <property type="evidence" value="ECO:0007669"/>
    <property type="project" value="InterPro"/>
</dbReference>
<protein>
    <submittedName>
        <fullName evidence="10">Unannotated protein</fullName>
    </submittedName>
</protein>
<dbReference type="EMBL" id="CAEZYR010000016">
    <property type="protein sequence ID" value="CAB4733694.1"/>
    <property type="molecule type" value="Genomic_DNA"/>
</dbReference>
<evidence type="ECO:0000256" key="3">
    <source>
        <dbReference type="ARBA" id="ARBA00022679"/>
    </source>
</evidence>
<evidence type="ECO:0000256" key="4">
    <source>
        <dbReference type="ARBA" id="ARBA00022692"/>
    </source>
</evidence>
<feature type="transmembrane region" description="Helical" evidence="8">
    <location>
        <begin position="348"/>
        <end position="367"/>
    </location>
</feature>
<feature type="transmembrane region" description="Helical" evidence="8">
    <location>
        <begin position="224"/>
        <end position="242"/>
    </location>
</feature>
<sequence length="666" mass="72036">MPVTSAQGIVATAPSSAGSTTRHGYTYLPALDGLRGLSVVAVLFFHAGHLRGGFLGVDLFFALSGFLITTLLIREVESTGRVDLRKFWGRRMKRLMPAALATLIVTTVLLAWYGQVAEQAHALNDGPWAQFYVANWHLLRGSGGYWASFALPRAFGHMWSLAIEEQFYMVWPVAMLVCARIGARYQRVLVGLIVVGCAASVLTMVLLYDQANPTRVYMGSDTRASSILVGALFATTVMRRAVSAVHRAIGPLMQWLCVGLVVVLGIGWATIDGPKSSWLFQGGLFGHSAAAALLVALCAQTPHGRVSRVLGTPPLRLLGTLSYSLYLWHWPIYVLANEERTGQSGWSLLGLRLVVSLAAAVASKYLIEDPVRFHTGWLRGSPAVLSFVGVMALGALFWAMLPQPDTAPAAFDPARIEALRPTTSTTALPAAPGSNLGIPGATSTTFGKQRISKVLFLGDSIAFDEQPAIEAAIRAAKVEVEVAAFPGFGVLSEKVDVWPIYTDTIARFAPDLVIYQLSVWDLGTVAQQRVAYERLVQLVRGNGSSLLFVTPPPFAAMDPKSTLPQLPDIAVSLAQRDPTRIGFVESVAAWGIAFALDIDKDGVPERKPDGTHICPAGAARFAAWLTDELARRYDGFTPAPVREWALGGWRDDERYRVPLGICANVR</sequence>
<feature type="transmembrane region" description="Helical" evidence="8">
    <location>
        <begin position="317"/>
        <end position="336"/>
    </location>
</feature>
<keyword evidence="4 8" id="KW-0812">Transmembrane</keyword>
<dbReference type="Gene3D" id="3.40.50.1110">
    <property type="entry name" value="SGNH hydrolase"/>
    <property type="match status" value="1"/>
</dbReference>
<feature type="transmembrane region" description="Helical" evidence="8">
    <location>
        <begin position="94"/>
        <end position="113"/>
    </location>
</feature>
<dbReference type="GO" id="GO:0005886">
    <property type="term" value="C:plasma membrane"/>
    <property type="evidence" value="ECO:0007669"/>
    <property type="project" value="UniProtKB-SubCell"/>
</dbReference>
<dbReference type="Pfam" id="PF01757">
    <property type="entry name" value="Acyl_transf_3"/>
    <property type="match status" value="1"/>
</dbReference>
<name>A0A6J6SFQ0_9ZZZZ</name>
<evidence type="ECO:0000313" key="11">
    <source>
        <dbReference type="EMBL" id="CAB4892219.1"/>
    </source>
</evidence>
<dbReference type="GO" id="GO:0009103">
    <property type="term" value="P:lipopolysaccharide biosynthetic process"/>
    <property type="evidence" value="ECO:0007669"/>
    <property type="project" value="TreeGrafter"/>
</dbReference>
<dbReference type="InterPro" id="IPR002656">
    <property type="entry name" value="Acyl_transf_3_dom"/>
</dbReference>
<dbReference type="SUPFAM" id="SSF52266">
    <property type="entry name" value="SGNH hydrolase"/>
    <property type="match status" value="1"/>
</dbReference>
<accession>A0A6J6SFQ0</accession>
<evidence type="ECO:0000313" key="10">
    <source>
        <dbReference type="EMBL" id="CAB4733694.1"/>
    </source>
</evidence>
<evidence type="ECO:0000256" key="8">
    <source>
        <dbReference type="SAM" id="Phobius"/>
    </source>
</evidence>
<feature type="domain" description="Acyltransferase 3" evidence="9">
    <location>
        <begin position="29"/>
        <end position="358"/>
    </location>
</feature>
<evidence type="ECO:0000259" key="9">
    <source>
        <dbReference type="Pfam" id="PF01757"/>
    </source>
</evidence>
<evidence type="ECO:0000256" key="6">
    <source>
        <dbReference type="ARBA" id="ARBA00023136"/>
    </source>
</evidence>
<proteinExistence type="predicted"/>
<keyword evidence="2" id="KW-1003">Cell membrane</keyword>
<dbReference type="CDD" id="cd00229">
    <property type="entry name" value="SGNH_hydrolase"/>
    <property type="match status" value="1"/>
</dbReference>
<feature type="transmembrane region" description="Helical" evidence="8">
    <location>
        <begin position="53"/>
        <end position="73"/>
    </location>
</feature>
<evidence type="ECO:0000256" key="1">
    <source>
        <dbReference type="ARBA" id="ARBA00004651"/>
    </source>
</evidence>
<feature type="transmembrane region" description="Helical" evidence="8">
    <location>
        <begin position="379"/>
        <end position="401"/>
    </location>
</feature>
<keyword evidence="5 8" id="KW-1133">Transmembrane helix</keyword>
<dbReference type="PANTHER" id="PTHR23028:SF53">
    <property type="entry name" value="ACYL_TRANSF_3 DOMAIN-CONTAINING PROTEIN"/>
    <property type="match status" value="1"/>
</dbReference>
<feature type="transmembrane region" description="Helical" evidence="8">
    <location>
        <begin position="188"/>
        <end position="208"/>
    </location>
</feature>
<organism evidence="10">
    <name type="scientific">freshwater metagenome</name>
    <dbReference type="NCBI Taxonomy" id="449393"/>
    <lineage>
        <taxon>unclassified sequences</taxon>
        <taxon>metagenomes</taxon>
        <taxon>ecological metagenomes</taxon>
    </lineage>
</organism>
<evidence type="ECO:0000256" key="5">
    <source>
        <dbReference type="ARBA" id="ARBA00022989"/>
    </source>
</evidence>
<reference evidence="10" key="1">
    <citation type="submission" date="2020-05" db="EMBL/GenBank/DDBJ databases">
        <authorList>
            <person name="Chiriac C."/>
            <person name="Salcher M."/>
            <person name="Ghai R."/>
            <person name="Kavagutti S V."/>
        </authorList>
    </citation>
    <scope>NUCLEOTIDE SEQUENCE</scope>
</reference>
<comment type="subcellular location">
    <subcellularLocation>
        <location evidence="1">Cell membrane</location>
        <topology evidence="1">Multi-pass membrane protein</topology>
    </subcellularLocation>
</comment>
<dbReference type="AlphaFoldDB" id="A0A6J6SFQ0"/>
<feature type="transmembrane region" description="Helical" evidence="8">
    <location>
        <begin position="254"/>
        <end position="271"/>
    </location>
</feature>
<dbReference type="InterPro" id="IPR036514">
    <property type="entry name" value="SGNH_hydro_sf"/>
</dbReference>
<keyword evidence="7" id="KW-0012">Acyltransferase</keyword>
<evidence type="ECO:0000256" key="7">
    <source>
        <dbReference type="ARBA" id="ARBA00023315"/>
    </source>
</evidence>
<feature type="transmembrane region" description="Helical" evidence="8">
    <location>
        <begin position="277"/>
        <end position="297"/>
    </location>
</feature>
<dbReference type="InterPro" id="IPR050879">
    <property type="entry name" value="Acyltransferase_3"/>
</dbReference>
<evidence type="ECO:0000256" key="2">
    <source>
        <dbReference type="ARBA" id="ARBA00022475"/>
    </source>
</evidence>
<keyword evidence="3" id="KW-0808">Transferase</keyword>
<feature type="transmembrane region" description="Helical" evidence="8">
    <location>
        <begin position="166"/>
        <end position="183"/>
    </location>
</feature>
<dbReference type="EMBL" id="CAFBMH010000007">
    <property type="protein sequence ID" value="CAB4892219.1"/>
    <property type="molecule type" value="Genomic_DNA"/>
</dbReference>
<keyword evidence="6 8" id="KW-0472">Membrane</keyword>
<dbReference type="PANTHER" id="PTHR23028">
    <property type="entry name" value="ACETYLTRANSFERASE"/>
    <property type="match status" value="1"/>
</dbReference>